<dbReference type="EMBL" id="BKCJ010275491">
    <property type="protein sequence ID" value="GEZ40970.1"/>
    <property type="molecule type" value="Genomic_DNA"/>
</dbReference>
<accession>A0A699IAC6</accession>
<organism evidence="2">
    <name type="scientific">Tanacetum cinerariifolium</name>
    <name type="common">Dalmatian daisy</name>
    <name type="synonym">Chrysanthemum cinerariifolium</name>
    <dbReference type="NCBI Taxonomy" id="118510"/>
    <lineage>
        <taxon>Eukaryota</taxon>
        <taxon>Viridiplantae</taxon>
        <taxon>Streptophyta</taxon>
        <taxon>Embryophyta</taxon>
        <taxon>Tracheophyta</taxon>
        <taxon>Spermatophyta</taxon>
        <taxon>Magnoliopsida</taxon>
        <taxon>eudicotyledons</taxon>
        <taxon>Gunneridae</taxon>
        <taxon>Pentapetalae</taxon>
        <taxon>asterids</taxon>
        <taxon>campanulids</taxon>
        <taxon>Asterales</taxon>
        <taxon>Asteraceae</taxon>
        <taxon>Asteroideae</taxon>
        <taxon>Anthemideae</taxon>
        <taxon>Anthemidinae</taxon>
        <taxon>Tanacetum</taxon>
    </lineage>
</organism>
<protein>
    <submittedName>
        <fullName evidence="2">Integrase, catalytic region, zinc finger, CCHC-type, peptidase aspartic, catalytic</fullName>
    </submittedName>
</protein>
<name>A0A699IAC6_TANCI</name>
<feature type="non-terminal residue" evidence="2">
    <location>
        <position position="1"/>
    </location>
</feature>
<sequence length="448" mass="50314">GVMQDVSGFGLLEALKGVGLDTRASSTIIVDDNEAPLIISTSEEPTSPITNNVADESIQEDTADLDGNTFMNPFCSPISYDSESSSTNQDQRLATDAEMYIYTLTEEDIDFEESFALVARLKEVRMFIAYAAHKNFTIYQMDVKTSFLNSPLKEEVHVSQPFYKLKKALYYLKQAPRACTQMATAKLDVDLQGTLTDPTIYCSMIGGLMHLTIMQIVMMTEKALLEEFNFLKKIYISTSGITKQVEKGNVELDFVGMEYQLAGLFMKALPKERFEYLVHRIGMRCMTPTELERLSRPNGKLIYNSIINGPYVKRMIPEPGDADREVPVNETFHEQTYEELTKKELKQNVRNKNGYNTLHNVRNQIVQNAVQNLGVQNVRNQNGLGVVLGIANQNPNRNGNVVAARVEDYVIGNNGIQLQDEDFDLMAVAGDLDEIEEFNANCIVMANL</sequence>
<evidence type="ECO:0000259" key="1">
    <source>
        <dbReference type="Pfam" id="PF07727"/>
    </source>
</evidence>
<reference evidence="2" key="1">
    <citation type="journal article" date="2019" name="Sci. Rep.">
        <title>Draft genome of Tanacetum cinerariifolium, the natural source of mosquito coil.</title>
        <authorList>
            <person name="Yamashiro T."/>
            <person name="Shiraishi A."/>
            <person name="Satake H."/>
            <person name="Nakayama K."/>
        </authorList>
    </citation>
    <scope>NUCLEOTIDE SEQUENCE</scope>
</reference>
<evidence type="ECO:0000313" key="2">
    <source>
        <dbReference type="EMBL" id="GEZ40970.1"/>
    </source>
</evidence>
<feature type="domain" description="Reverse transcriptase Ty1/copia-type" evidence="1">
    <location>
        <begin position="108"/>
        <end position="205"/>
    </location>
</feature>
<dbReference type="InterPro" id="IPR013103">
    <property type="entry name" value="RVT_2"/>
</dbReference>
<dbReference type="AlphaFoldDB" id="A0A699IAC6"/>
<gene>
    <name evidence="2" type="ORF">Tci_512943</name>
</gene>
<comment type="caution">
    <text evidence="2">The sequence shown here is derived from an EMBL/GenBank/DDBJ whole genome shotgun (WGS) entry which is preliminary data.</text>
</comment>
<dbReference type="Pfam" id="PF07727">
    <property type="entry name" value="RVT_2"/>
    <property type="match status" value="1"/>
</dbReference>
<proteinExistence type="predicted"/>